<dbReference type="Proteomes" id="UP001226434">
    <property type="component" value="Unassembled WGS sequence"/>
</dbReference>
<protein>
    <submittedName>
        <fullName evidence="2">Uncharacterized protein</fullName>
    </submittedName>
</protein>
<proteinExistence type="predicted"/>
<sequence>MRPYRYVIFKLYKWALRRPNDTPVFNVLFTLFITHFFQYATLVMVVQTRFGSRGHLLPANKAAILLGYLFFMLLFSLVMYNKKRWNGYLQEFENESEEDARNGTWFVLSYLNGSILLFFGVAILLVYFD</sequence>
<feature type="transmembrane region" description="Helical" evidence="1">
    <location>
        <begin position="58"/>
        <end position="80"/>
    </location>
</feature>
<name>A0ABT6RDU3_9BACT</name>
<dbReference type="RefSeq" id="WP_282334737.1">
    <property type="nucleotide sequence ID" value="NZ_JASBRG010000007.1"/>
</dbReference>
<keyword evidence="1" id="KW-0812">Transmembrane</keyword>
<gene>
    <name evidence="2" type="ORF">QJ048_12695</name>
</gene>
<dbReference type="EMBL" id="JASBRG010000007">
    <property type="protein sequence ID" value="MDI3320641.1"/>
    <property type="molecule type" value="Genomic_DNA"/>
</dbReference>
<organism evidence="2 3">
    <name type="scientific">Pinibacter soli</name>
    <dbReference type="NCBI Taxonomy" id="3044211"/>
    <lineage>
        <taxon>Bacteria</taxon>
        <taxon>Pseudomonadati</taxon>
        <taxon>Bacteroidota</taxon>
        <taxon>Chitinophagia</taxon>
        <taxon>Chitinophagales</taxon>
        <taxon>Chitinophagaceae</taxon>
        <taxon>Pinibacter</taxon>
    </lineage>
</organism>
<feature type="transmembrane region" description="Helical" evidence="1">
    <location>
        <begin position="24"/>
        <end position="46"/>
    </location>
</feature>
<evidence type="ECO:0000313" key="2">
    <source>
        <dbReference type="EMBL" id="MDI3320641.1"/>
    </source>
</evidence>
<keyword evidence="1" id="KW-0472">Membrane</keyword>
<accession>A0ABT6RDU3</accession>
<reference evidence="2 3" key="1">
    <citation type="submission" date="2023-05" db="EMBL/GenBank/DDBJ databases">
        <title>Genome sequence of Pinibacter sp. MAH-24.</title>
        <authorList>
            <person name="Huq M.A."/>
        </authorList>
    </citation>
    <scope>NUCLEOTIDE SEQUENCE [LARGE SCALE GENOMIC DNA]</scope>
    <source>
        <strain evidence="2 3">MAH-24</strain>
    </source>
</reference>
<keyword evidence="3" id="KW-1185">Reference proteome</keyword>
<comment type="caution">
    <text evidence="2">The sequence shown here is derived from an EMBL/GenBank/DDBJ whole genome shotgun (WGS) entry which is preliminary data.</text>
</comment>
<keyword evidence="1" id="KW-1133">Transmembrane helix</keyword>
<feature type="transmembrane region" description="Helical" evidence="1">
    <location>
        <begin position="105"/>
        <end position="128"/>
    </location>
</feature>
<evidence type="ECO:0000313" key="3">
    <source>
        <dbReference type="Proteomes" id="UP001226434"/>
    </source>
</evidence>
<evidence type="ECO:0000256" key="1">
    <source>
        <dbReference type="SAM" id="Phobius"/>
    </source>
</evidence>